<feature type="chain" id="PRO_5025685628" evidence="1">
    <location>
        <begin position="23"/>
        <end position="1345"/>
    </location>
</feature>
<dbReference type="EMBL" id="AP012057">
    <property type="protein sequence ID" value="BAN03320.1"/>
    <property type="molecule type" value="Genomic_DNA"/>
</dbReference>
<dbReference type="Proteomes" id="UP000011863">
    <property type="component" value="Chromosome"/>
</dbReference>
<dbReference type="KEGG" id="aym:YM304_30060"/>
<keyword evidence="1" id="KW-0732">Signal</keyword>
<sequence length="1345" mass="136123">MPARRFISTLATASLVASGSVAISDGGVAAAPDDAAVLPFEIEAPPGSEEFGERVVVLSNGNYVVVDQGWDDGDVPNVGAVYLYDGLTNGLISRVSGSSPNDRVGRNFAYEVGTSDVVVLSGLWDGPGGANVGAATWIDGRAGLSGTVSAANSLIGARAGDLVGDNSRIVVLDNGNYVITTPDWDSDGVADAGAVTWGNGEDGVTGPVSSANSLVGSTTLDLRFSQVTGLADGDYVVASPHWDDGSAIDVGAATWGSGLVGATGEIGPSRSLVGTLSNSVVGHRYNGVVPLSNGHYLVRSPHWQSQPGVYAGAVTWSSGAGTTVGPVSAENSLVGSQEDFVGAPIGEQDTIVELTNGNYVVLSPYWDNGDIEDAGAVTWGSGTRGVTGVVSAENSSVGVSKNESRIPAIDEDDTIGLFVEPLSDGDYVVRRPLWDNGSKADAGAVTWGDGAAGTTGEVGPSNSLVGSTAGDRIGGFFDASASLANGDFVVASRNWDNGSVVDAGAVTWMDGDGGTVGAVSIANSLVGTSAGDHVGALVSTLSTGDYIAVSPSWRDGGNGEVGAATFVSGAGPYSGAVSASNSLIGSTPGDFDGGTYASPPDDPQLRRAVEVGDGNAVIALPEWDNGAASDAGAVVWVDRTIGTSGTVSAANGLVGSSADDRVGRGLVVLPNNNYLVISDRWDDGPVDDAGAVTWGDGTVGISGAVSATNSLIGSSPGDSVGAPGIHIDRQVRPLANGNYLVGTTGWDNGGVVDAGAVTWGDGATGIVGRVSESNSLVGSSANDRVGTISAQRFAALPNGDAVVASWNWDRDGIDDAGAVTWIDGSTGINGPVSESNSLLGSHAGDRLGIGAQDRDAIDAVGDLGFIAASTYWDDGRGAVTFGAAGQPLTGEVTAANSALGTAPGEILGLAWVAREPIDEWGDDFGQDGPTSAGSMIYRTSQGRVLGIQLRAVEVESTAPIRSFTPARVLETRTMPSPGTVDGVSDAIGRIGAGDTVEVTIAGRAGVPDDEVAAVVANITAINPESRGYLTAFPCGDRPTTASLNYSYAGTVVGNEIIAKLSDDGSICIYSSADTDVTVDAVGYVPDDSAVRPLEPARFLDTRTDDSASTIDGIGLGQGMLDRDEVRIEVAGRGDVPSSNVAAVVVNITAINPLQRSHIRAYPCDEEEITSALNYLPGSVAGNEIIIKSTDGAFCLTSFGDTHLTADVVGYVEDDPGFVPLVPIRIGETRTRGGDGTFDEIASGRGVIGAGHVFEIPVLGRAGVPTDGVDAVVVNVTAVRPDGRGFITAYPCSLRPVAASLNFPTAGTVVGNEIIAKVGEHGTICLYTQTATHITADLTGYTTSPT</sequence>
<keyword evidence="3" id="KW-1185">Reference proteome</keyword>
<name>A0A6C7EAA3_ILUCY</name>
<evidence type="ECO:0000313" key="3">
    <source>
        <dbReference type="Proteomes" id="UP000011863"/>
    </source>
</evidence>
<dbReference type="InterPro" id="IPR043710">
    <property type="entry name" value="DUF5650"/>
</dbReference>
<gene>
    <name evidence="2" type="ORF">YM304_30060</name>
</gene>
<proteinExistence type="predicted"/>
<protein>
    <submittedName>
        <fullName evidence="2">Uncharacterized protein</fullName>
    </submittedName>
</protein>
<reference evidence="2 3" key="1">
    <citation type="journal article" date="2013" name="Int. J. Syst. Evol. Microbiol.">
        <title>Ilumatobacter nonamiense sp. nov. and Ilumatobacter coccineum sp. nov., isolated from seashore sand.</title>
        <authorList>
            <person name="Matsumoto A."/>
            <person name="Kasai H."/>
            <person name="Matsuo Y."/>
            <person name="Shizuri Y."/>
            <person name="Ichikawa N."/>
            <person name="Fujita N."/>
            <person name="Omura S."/>
            <person name="Takahashi Y."/>
        </authorList>
    </citation>
    <scope>NUCLEOTIDE SEQUENCE [LARGE SCALE GENOMIC DNA]</scope>
    <source>
        <strain evidence="3">NBRC 103263 / KCTC 29153 / YM16-304</strain>
    </source>
</reference>
<dbReference type="RefSeq" id="WP_015442567.1">
    <property type="nucleotide sequence ID" value="NC_020520.1"/>
</dbReference>
<evidence type="ECO:0000256" key="1">
    <source>
        <dbReference type="SAM" id="SignalP"/>
    </source>
</evidence>
<dbReference type="OrthoDB" id="9808778at2"/>
<dbReference type="Pfam" id="PF18888">
    <property type="entry name" value="DUF5650"/>
    <property type="match status" value="14"/>
</dbReference>
<organism evidence="2 3">
    <name type="scientific">Ilumatobacter coccineus (strain NBRC 103263 / KCTC 29153 / YM16-304)</name>
    <dbReference type="NCBI Taxonomy" id="1313172"/>
    <lineage>
        <taxon>Bacteria</taxon>
        <taxon>Bacillati</taxon>
        <taxon>Actinomycetota</taxon>
        <taxon>Acidimicrobiia</taxon>
        <taxon>Acidimicrobiales</taxon>
        <taxon>Ilumatobacteraceae</taxon>
        <taxon>Ilumatobacter</taxon>
    </lineage>
</organism>
<evidence type="ECO:0000313" key="2">
    <source>
        <dbReference type="EMBL" id="BAN03320.1"/>
    </source>
</evidence>
<feature type="signal peptide" evidence="1">
    <location>
        <begin position="1"/>
        <end position="22"/>
    </location>
</feature>
<accession>A0A6C7EAA3</accession>